<evidence type="ECO:0000313" key="4">
    <source>
        <dbReference type="Proteomes" id="UP000051733"/>
    </source>
</evidence>
<evidence type="ECO:0000313" key="3">
    <source>
        <dbReference type="EMBL" id="KRM61471.1"/>
    </source>
</evidence>
<proteinExistence type="predicted"/>
<dbReference type="Pfam" id="PF00497">
    <property type="entry name" value="SBP_bac_3"/>
    <property type="match status" value="1"/>
</dbReference>
<reference evidence="3 4" key="1">
    <citation type="journal article" date="2015" name="Genome Announc.">
        <title>Expanding the biotechnology potential of lactobacilli through comparative genomics of 213 strains and associated genera.</title>
        <authorList>
            <person name="Sun Z."/>
            <person name="Harris H.M."/>
            <person name="McCann A."/>
            <person name="Guo C."/>
            <person name="Argimon S."/>
            <person name="Zhang W."/>
            <person name="Yang X."/>
            <person name="Jeffery I.B."/>
            <person name="Cooney J.C."/>
            <person name="Kagawa T.F."/>
            <person name="Liu W."/>
            <person name="Song Y."/>
            <person name="Salvetti E."/>
            <person name="Wrobel A."/>
            <person name="Rasinkangas P."/>
            <person name="Parkhill J."/>
            <person name="Rea M.C."/>
            <person name="O'Sullivan O."/>
            <person name="Ritari J."/>
            <person name="Douillard F.P."/>
            <person name="Paul Ross R."/>
            <person name="Yang R."/>
            <person name="Briner A.E."/>
            <person name="Felis G.E."/>
            <person name="de Vos W.M."/>
            <person name="Barrangou R."/>
            <person name="Klaenhammer T.R."/>
            <person name="Caufield P.W."/>
            <person name="Cui Y."/>
            <person name="Zhang H."/>
            <person name="O'Toole P.W."/>
        </authorList>
    </citation>
    <scope>NUCLEOTIDE SEQUENCE [LARGE SCALE GENOMIC DNA]</scope>
    <source>
        <strain evidence="3 4">DSM 20634</strain>
    </source>
</reference>
<dbReference type="SUPFAM" id="SSF53850">
    <property type="entry name" value="Periplasmic binding protein-like II"/>
    <property type="match status" value="1"/>
</dbReference>
<keyword evidence="4" id="KW-1185">Reference proteome</keyword>
<dbReference type="EMBL" id="AYYY01000025">
    <property type="protein sequence ID" value="KRM61471.1"/>
    <property type="molecule type" value="Genomic_DNA"/>
</dbReference>
<dbReference type="STRING" id="1423813.FC26_GL001545"/>
<dbReference type="PATRIC" id="fig|1423813.3.peg.1571"/>
<dbReference type="PANTHER" id="PTHR35936">
    <property type="entry name" value="MEMBRANE-BOUND LYTIC MUREIN TRANSGLYCOSYLASE F"/>
    <property type="match status" value="1"/>
</dbReference>
<sequence length="232" mass="25548">MLVVGTEADFAPFEFPVIKNGQKQITGYDIYIARRIAKKLGVKLEVQNTTFSSLITDLNQNKVDIVMAGMTDTPAREKSVAFSMGYYKVKNVLLVQKGQATTYAHISDLAGKSVGAQQASLQESIAKNHLTKSNLVTESNVNSLASELQNGKLSGVILDSVVADNFIKQHPDKYEVASIALPTPKSQRNISIATRKGDKKLLKQVNLVIKQMKQTGELDKLYQQAQDEEFSK</sequence>
<dbReference type="AlphaFoldDB" id="A0A0R2A491"/>
<dbReference type="PANTHER" id="PTHR35936:SF17">
    <property type="entry name" value="ARGININE-BINDING EXTRACELLULAR PROTEIN ARTP"/>
    <property type="match status" value="1"/>
</dbReference>
<evidence type="ECO:0000256" key="1">
    <source>
        <dbReference type="ARBA" id="ARBA00022729"/>
    </source>
</evidence>
<protein>
    <submittedName>
        <fullName evidence="3">Glutamate ABC transporter substrate-binding protein</fullName>
    </submittedName>
</protein>
<dbReference type="Gene3D" id="3.40.190.10">
    <property type="entry name" value="Periplasmic binding protein-like II"/>
    <property type="match status" value="2"/>
</dbReference>
<feature type="domain" description="Solute-binding protein family 3/N-terminal" evidence="2">
    <location>
        <begin position="1"/>
        <end position="229"/>
    </location>
</feature>
<dbReference type="SMART" id="SM00062">
    <property type="entry name" value="PBPb"/>
    <property type="match status" value="1"/>
</dbReference>
<dbReference type="InterPro" id="IPR001638">
    <property type="entry name" value="Solute-binding_3/MltF_N"/>
</dbReference>
<dbReference type="Proteomes" id="UP000051733">
    <property type="component" value="Unassembled WGS sequence"/>
</dbReference>
<comment type="caution">
    <text evidence="3">The sequence shown here is derived from an EMBL/GenBank/DDBJ whole genome shotgun (WGS) entry which is preliminary data.</text>
</comment>
<keyword evidence="1" id="KW-0732">Signal</keyword>
<name>A0A0R2A491_9LACO</name>
<organism evidence="3 4">
    <name type="scientific">Paucilactobacillus vaccinostercus DSM 20634</name>
    <dbReference type="NCBI Taxonomy" id="1423813"/>
    <lineage>
        <taxon>Bacteria</taxon>
        <taxon>Bacillati</taxon>
        <taxon>Bacillota</taxon>
        <taxon>Bacilli</taxon>
        <taxon>Lactobacillales</taxon>
        <taxon>Lactobacillaceae</taxon>
        <taxon>Paucilactobacillus</taxon>
    </lineage>
</organism>
<evidence type="ECO:0000259" key="2">
    <source>
        <dbReference type="SMART" id="SM00062"/>
    </source>
</evidence>
<gene>
    <name evidence="3" type="ORF">FC26_GL001545</name>
</gene>
<accession>A0A0R2A491</accession>